<evidence type="ECO:0000256" key="5">
    <source>
        <dbReference type="ARBA" id="ARBA00023180"/>
    </source>
</evidence>
<dbReference type="SMR" id="A0A498JG81"/>
<comment type="caution">
    <text evidence="8">The sequence shown here is derived from an EMBL/GenBank/DDBJ whole genome shotgun (WGS) entry which is preliminary data.</text>
</comment>
<dbReference type="Proteomes" id="UP000290289">
    <property type="component" value="Chromosome 7"/>
</dbReference>
<evidence type="ECO:0000313" key="9">
    <source>
        <dbReference type="Proteomes" id="UP000290289"/>
    </source>
</evidence>
<feature type="signal peptide" evidence="6">
    <location>
        <begin position="1"/>
        <end position="22"/>
    </location>
</feature>
<dbReference type="PROSITE" id="PS51485">
    <property type="entry name" value="PHYTOCYANIN"/>
    <property type="match status" value="1"/>
</dbReference>
<evidence type="ECO:0000256" key="6">
    <source>
        <dbReference type="SAM" id="SignalP"/>
    </source>
</evidence>
<evidence type="ECO:0000256" key="2">
    <source>
        <dbReference type="ARBA" id="ARBA00022723"/>
    </source>
</evidence>
<dbReference type="InterPro" id="IPR008972">
    <property type="entry name" value="Cupredoxin"/>
</dbReference>
<dbReference type="GO" id="GO:0046872">
    <property type="term" value="F:metal ion binding"/>
    <property type="evidence" value="ECO:0007669"/>
    <property type="project" value="UniProtKB-KW"/>
</dbReference>
<evidence type="ECO:0000256" key="1">
    <source>
        <dbReference type="ARBA" id="ARBA00022448"/>
    </source>
</evidence>
<keyword evidence="5" id="KW-0325">Glycoprotein</keyword>
<feature type="chain" id="PRO_5019732633" description="Phytocyanin domain-containing protein" evidence="6">
    <location>
        <begin position="23"/>
        <end position="123"/>
    </location>
</feature>
<reference evidence="8 9" key="1">
    <citation type="submission" date="2018-10" db="EMBL/GenBank/DDBJ databases">
        <title>A high-quality apple genome assembly.</title>
        <authorList>
            <person name="Hu J."/>
        </authorList>
    </citation>
    <scope>NUCLEOTIDE SEQUENCE [LARGE SCALE GENOMIC DNA]</scope>
    <source>
        <strain evidence="9">cv. HFTH1</strain>
        <tissue evidence="8">Young leaf</tissue>
    </source>
</reference>
<dbReference type="GO" id="GO:0005886">
    <property type="term" value="C:plasma membrane"/>
    <property type="evidence" value="ECO:0007669"/>
    <property type="project" value="TreeGrafter"/>
</dbReference>
<dbReference type="InterPro" id="IPR039391">
    <property type="entry name" value="Phytocyanin-like"/>
</dbReference>
<keyword evidence="4" id="KW-0186">Copper</keyword>
<accession>A0A498JG81</accession>
<keyword evidence="9" id="KW-1185">Reference proteome</keyword>
<dbReference type="EMBL" id="RDQH01000333">
    <property type="protein sequence ID" value="RXH94849.1"/>
    <property type="molecule type" value="Genomic_DNA"/>
</dbReference>
<dbReference type="AlphaFoldDB" id="A0A498JG81"/>
<dbReference type="SUPFAM" id="SSF49503">
    <property type="entry name" value="Cupredoxins"/>
    <property type="match status" value="1"/>
</dbReference>
<name>A0A498JG81_MALDO</name>
<evidence type="ECO:0000259" key="7">
    <source>
        <dbReference type="PROSITE" id="PS51485"/>
    </source>
</evidence>
<keyword evidence="3" id="KW-0249">Electron transport</keyword>
<dbReference type="CDD" id="cd04216">
    <property type="entry name" value="Phytocyanin"/>
    <property type="match status" value="1"/>
</dbReference>
<dbReference type="Gene3D" id="2.60.40.420">
    <property type="entry name" value="Cupredoxins - blue copper proteins"/>
    <property type="match status" value="1"/>
</dbReference>
<sequence length="123" mass="13296">MAKLPQILACVLVVLGFALTSSASIYIVGGSSGWDVSTDLNSWSSDKKFNVGDVLWFQYSSSNSVNQVTKESFEVCNTAKVIETYTGGNTTVTLTKPGGWYFVDGNKLYCLGGMKLMAEVENN</sequence>
<keyword evidence="6" id="KW-0732">Signal</keyword>
<organism evidence="8 9">
    <name type="scientific">Malus domestica</name>
    <name type="common">Apple</name>
    <name type="synonym">Pyrus malus</name>
    <dbReference type="NCBI Taxonomy" id="3750"/>
    <lineage>
        <taxon>Eukaryota</taxon>
        <taxon>Viridiplantae</taxon>
        <taxon>Streptophyta</taxon>
        <taxon>Embryophyta</taxon>
        <taxon>Tracheophyta</taxon>
        <taxon>Spermatophyta</taxon>
        <taxon>Magnoliopsida</taxon>
        <taxon>eudicotyledons</taxon>
        <taxon>Gunneridae</taxon>
        <taxon>Pentapetalae</taxon>
        <taxon>rosids</taxon>
        <taxon>fabids</taxon>
        <taxon>Rosales</taxon>
        <taxon>Rosaceae</taxon>
        <taxon>Amygdaloideae</taxon>
        <taxon>Maleae</taxon>
        <taxon>Malus</taxon>
    </lineage>
</organism>
<evidence type="ECO:0000256" key="4">
    <source>
        <dbReference type="ARBA" id="ARBA00023008"/>
    </source>
</evidence>
<evidence type="ECO:0000256" key="3">
    <source>
        <dbReference type="ARBA" id="ARBA00022982"/>
    </source>
</evidence>
<evidence type="ECO:0000313" key="8">
    <source>
        <dbReference type="EMBL" id="RXH94849.1"/>
    </source>
</evidence>
<dbReference type="InterPro" id="IPR003245">
    <property type="entry name" value="Phytocyanin_dom"/>
</dbReference>
<keyword evidence="1" id="KW-0813">Transport</keyword>
<keyword evidence="2" id="KW-0479">Metal-binding</keyword>
<dbReference type="Pfam" id="PF02298">
    <property type="entry name" value="Cu_bind_like"/>
    <property type="match status" value="1"/>
</dbReference>
<dbReference type="PANTHER" id="PTHR33021:SF70">
    <property type="entry name" value="PHYTOCYANIN DOMAIN-CONTAINING PROTEIN"/>
    <property type="match status" value="1"/>
</dbReference>
<protein>
    <recommendedName>
        <fullName evidence="7">Phytocyanin domain-containing protein</fullName>
    </recommendedName>
</protein>
<proteinExistence type="predicted"/>
<dbReference type="PANTHER" id="PTHR33021">
    <property type="entry name" value="BLUE COPPER PROTEIN"/>
    <property type="match status" value="1"/>
</dbReference>
<gene>
    <name evidence="8" type="ORF">DVH24_024533</name>
</gene>
<dbReference type="FunFam" id="2.60.40.420:FF:000003">
    <property type="entry name" value="Blue copper"/>
    <property type="match status" value="1"/>
</dbReference>
<dbReference type="GO" id="GO:0009055">
    <property type="term" value="F:electron transfer activity"/>
    <property type="evidence" value="ECO:0007669"/>
    <property type="project" value="InterPro"/>
</dbReference>
<feature type="domain" description="Phytocyanin" evidence="7">
    <location>
        <begin position="24"/>
        <end position="122"/>
    </location>
</feature>
<dbReference type="Gramene" id="mRNA:MD07G0204500">
    <property type="protein sequence ID" value="mRNA:MD07G0204500"/>
    <property type="gene ID" value="MD07G0204500"/>
</dbReference>